<dbReference type="EMBL" id="CACVBM020001168">
    <property type="protein sequence ID" value="CAA7037011.1"/>
    <property type="molecule type" value="Genomic_DNA"/>
</dbReference>
<organism evidence="2 3">
    <name type="scientific">Microthlaspi erraticum</name>
    <dbReference type="NCBI Taxonomy" id="1685480"/>
    <lineage>
        <taxon>Eukaryota</taxon>
        <taxon>Viridiplantae</taxon>
        <taxon>Streptophyta</taxon>
        <taxon>Embryophyta</taxon>
        <taxon>Tracheophyta</taxon>
        <taxon>Spermatophyta</taxon>
        <taxon>Magnoliopsida</taxon>
        <taxon>eudicotyledons</taxon>
        <taxon>Gunneridae</taxon>
        <taxon>Pentapetalae</taxon>
        <taxon>rosids</taxon>
        <taxon>malvids</taxon>
        <taxon>Brassicales</taxon>
        <taxon>Brassicaceae</taxon>
        <taxon>Coluteocarpeae</taxon>
        <taxon>Microthlaspi</taxon>
    </lineage>
</organism>
<feature type="compositionally biased region" description="Basic and acidic residues" evidence="1">
    <location>
        <begin position="83"/>
        <end position="92"/>
    </location>
</feature>
<gene>
    <name evidence="2" type="ORF">MERR_LOCUS24246</name>
</gene>
<protein>
    <submittedName>
        <fullName evidence="2">Uncharacterized protein</fullName>
    </submittedName>
</protein>
<feature type="compositionally biased region" description="Basic residues" evidence="1">
    <location>
        <begin position="17"/>
        <end position="27"/>
    </location>
</feature>
<evidence type="ECO:0000256" key="1">
    <source>
        <dbReference type="SAM" id="MobiDB-lite"/>
    </source>
</evidence>
<accession>A0A6D2J202</accession>
<feature type="compositionally biased region" description="Polar residues" evidence="1">
    <location>
        <begin position="121"/>
        <end position="144"/>
    </location>
</feature>
<name>A0A6D2J202_9BRAS</name>
<comment type="caution">
    <text evidence="2">The sequence shown here is derived from an EMBL/GenBank/DDBJ whole genome shotgun (WGS) entry which is preliminary data.</text>
</comment>
<feature type="region of interest" description="Disordered" evidence="1">
    <location>
        <begin position="1"/>
        <end position="144"/>
    </location>
</feature>
<evidence type="ECO:0000313" key="3">
    <source>
        <dbReference type="Proteomes" id="UP000467841"/>
    </source>
</evidence>
<dbReference type="Proteomes" id="UP000467841">
    <property type="component" value="Unassembled WGS sequence"/>
</dbReference>
<proteinExistence type="predicted"/>
<sequence length="144" mass="16521">MIWPEEIYPEKESNRAKGVRLRPLHQNRPRDHPRLKMRPNQEGRIEGEKGRPCRSIREGTAHARPDDNFARQNPSAQCARLNRKSERTDRTGRSGKHAFSLGQISRPFDDLADQTARSKRNPSTIGQTFLGQGKSTFSIDSNRF</sequence>
<feature type="compositionally biased region" description="Basic and acidic residues" evidence="1">
    <location>
        <begin position="28"/>
        <end position="69"/>
    </location>
</feature>
<keyword evidence="3" id="KW-1185">Reference proteome</keyword>
<dbReference type="AlphaFoldDB" id="A0A6D2J202"/>
<reference evidence="2" key="1">
    <citation type="submission" date="2020-01" db="EMBL/GenBank/DDBJ databases">
        <authorList>
            <person name="Mishra B."/>
        </authorList>
    </citation>
    <scope>NUCLEOTIDE SEQUENCE [LARGE SCALE GENOMIC DNA]</scope>
</reference>
<evidence type="ECO:0000313" key="2">
    <source>
        <dbReference type="EMBL" id="CAA7037011.1"/>
    </source>
</evidence>